<evidence type="ECO:0008006" key="4">
    <source>
        <dbReference type="Google" id="ProtNLM"/>
    </source>
</evidence>
<dbReference type="PANTHER" id="PTHR43649">
    <property type="entry name" value="ARABINOSE-BINDING PROTEIN-RELATED"/>
    <property type="match status" value="1"/>
</dbReference>
<dbReference type="SUPFAM" id="SSF53850">
    <property type="entry name" value="Periplasmic binding protein-like II"/>
    <property type="match status" value="1"/>
</dbReference>
<sequence length="525" mass="59313">MCMERRKVKSAGLFMASLLLASGLLAACSSKSGEEGKTDSGAKPSIKFLLSHTLAKYAMQYKSDDDMYTKELSRLSGYDLHFEFLGHGTDFTQQMTVRFASKDMADVVRTDSILSSMHPGAVEQGVFTDLTPLIEKYGQNLKKKIPQSAWDSPKVSKDGKIYGIPYLSAVPAYRVIYIRQDWLDKLNMPQPKTLDDYLKFFEAVKTQDMNGNGDPNDEYGFYVRENLDYSDLFFKEFGVHPGEWVYRDGQFQPGMIQPEIKEGLKFWKNLYEKGYVNSNLFTNKSADWRAGIKQGKGGMWMHDVPNYAEDWQPSLFVNEKNVKVAMLEGPEGPKGKGLTPENDQVNYVRVVPSSSKNAENVIKFLDWAVSNEAAEKFFAYGIEGHNYKLENGKVKFDATAKENLENDASQQFRTVISMLKDGRLEPLVLEVDPNAELLKNGLKAANNSIYKNEAMYMPNLEALTTRPELGIGSGTLFLDMFAKVITGKLDLDTGFENFVAEWKKRGGDQAIKEATEWYKKKNNIK</sequence>
<proteinExistence type="predicted"/>
<dbReference type="InterPro" id="IPR006059">
    <property type="entry name" value="SBP"/>
</dbReference>
<organism evidence="2 3">
    <name type="scientific">Paenibacillus contaminans</name>
    <dbReference type="NCBI Taxonomy" id="450362"/>
    <lineage>
        <taxon>Bacteria</taxon>
        <taxon>Bacillati</taxon>
        <taxon>Bacillota</taxon>
        <taxon>Bacilli</taxon>
        <taxon>Bacillales</taxon>
        <taxon>Paenibacillaceae</taxon>
        <taxon>Paenibacillus</taxon>
    </lineage>
</organism>
<dbReference type="InterPro" id="IPR050490">
    <property type="entry name" value="Bact_solute-bd_prot1"/>
</dbReference>
<keyword evidence="3" id="KW-1185">Reference proteome</keyword>
<dbReference type="PANTHER" id="PTHR43649:SF12">
    <property type="entry name" value="DIACETYLCHITOBIOSE BINDING PROTEIN DASA"/>
    <property type="match status" value="1"/>
</dbReference>
<protein>
    <recommendedName>
        <fullName evidence="4">ABC transporter substrate-binding protein</fullName>
    </recommendedName>
</protein>
<accession>A0A329MLQ3</accession>
<keyword evidence="1" id="KW-0732">Signal</keyword>
<name>A0A329MLQ3_9BACL</name>
<dbReference type="PROSITE" id="PS51257">
    <property type="entry name" value="PROKAR_LIPOPROTEIN"/>
    <property type="match status" value="1"/>
</dbReference>
<comment type="caution">
    <text evidence="2">The sequence shown here is derived from an EMBL/GenBank/DDBJ whole genome shotgun (WGS) entry which is preliminary data.</text>
</comment>
<dbReference type="AlphaFoldDB" id="A0A329MLQ3"/>
<gene>
    <name evidence="2" type="ORF">DQG23_19465</name>
</gene>
<dbReference type="Pfam" id="PF01547">
    <property type="entry name" value="SBP_bac_1"/>
    <property type="match status" value="1"/>
</dbReference>
<evidence type="ECO:0000313" key="2">
    <source>
        <dbReference type="EMBL" id="RAV19643.1"/>
    </source>
</evidence>
<feature type="signal peptide" evidence="1">
    <location>
        <begin position="1"/>
        <end position="26"/>
    </location>
</feature>
<dbReference type="Proteomes" id="UP000250369">
    <property type="component" value="Unassembled WGS sequence"/>
</dbReference>
<reference evidence="2 3" key="1">
    <citation type="journal article" date="2009" name="Int. J. Syst. Evol. Microbiol.">
        <title>Paenibacillus contaminans sp. nov., isolated from a contaminated laboratory plate.</title>
        <authorList>
            <person name="Chou J.H."/>
            <person name="Lee J.H."/>
            <person name="Lin M.C."/>
            <person name="Chang P.S."/>
            <person name="Arun A.B."/>
            <person name="Young C.C."/>
            <person name="Chen W.M."/>
        </authorList>
    </citation>
    <scope>NUCLEOTIDE SEQUENCE [LARGE SCALE GENOMIC DNA]</scope>
    <source>
        <strain evidence="2 3">CKOBP-6</strain>
    </source>
</reference>
<dbReference type="EMBL" id="QMFB01000011">
    <property type="protein sequence ID" value="RAV19643.1"/>
    <property type="molecule type" value="Genomic_DNA"/>
</dbReference>
<evidence type="ECO:0000256" key="1">
    <source>
        <dbReference type="SAM" id="SignalP"/>
    </source>
</evidence>
<evidence type="ECO:0000313" key="3">
    <source>
        <dbReference type="Proteomes" id="UP000250369"/>
    </source>
</evidence>
<dbReference type="Gene3D" id="3.40.190.10">
    <property type="entry name" value="Periplasmic binding protein-like II"/>
    <property type="match status" value="2"/>
</dbReference>
<feature type="chain" id="PRO_5016348961" description="ABC transporter substrate-binding protein" evidence="1">
    <location>
        <begin position="27"/>
        <end position="525"/>
    </location>
</feature>